<name>L1M143_9PSED</name>
<protein>
    <submittedName>
        <fullName evidence="1">Uncharacterized protein</fullName>
    </submittedName>
</protein>
<gene>
    <name evidence="1" type="ORF">CSV86_023405</name>
</gene>
<keyword evidence="2" id="KW-1185">Reference proteome</keyword>
<evidence type="ECO:0000313" key="1">
    <source>
        <dbReference type="EMBL" id="NNJ17913.1"/>
    </source>
</evidence>
<reference evidence="1 2" key="1">
    <citation type="journal article" date="2013" name="Genome Announc.">
        <title>Genome Sequence of Naphthalene-Degrading Soil Bacterium Pseudomonas putida CSV86.</title>
        <authorList>
            <person name="Phale P.S."/>
            <person name="Paliwal V."/>
            <person name="Raju S.C."/>
            <person name="Modak A."/>
            <person name="Purohit H.J."/>
        </authorList>
    </citation>
    <scope>NUCLEOTIDE SEQUENCE [LARGE SCALE GENOMIC DNA]</scope>
    <source>
        <strain evidence="1 2">CSV86</strain>
    </source>
</reference>
<comment type="caution">
    <text evidence="1">The sequence shown here is derived from an EMBL/GenBank/DDBJ whole genome shotgun (WGS) entry which is preliminary data.</text>
</comment>
<dbReference type="AlphaFoldDB" id="L1M143"/>
<dbReference type="RefSeq" id="WP_009399369.1">
    <property type="nucleotide sequence ID" value="NZ_AMWJ02000002.1"/>
</dbReference>
<dbReference type="OrthoDB" id="8750132at2"/>
<dbReference type="Proteomes" id="UP000010448">
    <property type="component" value="Unassembled WGS sequence"/>
</dbReference>
<dbReference type="EMBL" id="AMWJ02000002">
    <property type="protein sequence ID" value="NNJ17913.1"/>
    <property type="molecule type" value="Genomic_DNA"/>
</dbReference>
<organism evidence="1 2">
    <name type="scientific">Pseudomonas bharatica CSV86</name>
    <dbReference type="NCBI Taxonomy" id="1005395"/>
    <lineage>
        <taxon>Bacteria</taxon>
        <taxon>Pseudomonadati</taxon>
        <taxon>Pseudomonadota</taxon>
        <taxon>Gammaproteobacteria</taxon>
        <taxon>Pseudomonadales</taxon>
        <taxon>Pseudomonadaceae</taxon>
        <taxon>Pseudomonas</taxon>
        <taxon>Pseudomonas bharatica</taxon>
    </lineage>
</organism>
<sequence>MSSETVTSVTAEEEPRKAMFYVVSVNKLIYMTMLTTGLYILYWFYRNWATYRDATGERLIPLLRSIIPVIFVWPLLRRIDNRLMQSGCKYEWSPKFLSSSMWLILVVSVGASFVNPEPTEQLKTIANLHLLTLVLTVLQLLAVLWVLCQIQRVVNVVEDDPEGESNAHFSAANNCWIGLGIAIWMVYFISVALLFSLAY</sequence>
<proteinExistence type="predicted"/>
<accession>L1M143</accession>
<evidence type="ECO:0000313" key="2">
    <source>
        <dbReference type="Proteomes" id="UP000010448"/>
    </source>
</evidence>